<dbReference type="AlphaFoldDB" id="A0AAE3QVD1"/>
<proteinExistence type="predicted"/>
<accession>A0AAE3QVD1</accession>
<dbReference type="RefSeq" id="WP_313989527.1">
    <property type="nucleotide sequence ID" value="NZ_JASJOS010000029.1"/>
</dbReference>
<dbReference type="Proteomes" id="UP001241110">
    <property type="component" value="Unassembled WGS sequence"/>
</dbReference>
<sequence length="62" mass="7329">MKKNNTDFASQIIELKNIELSLRQRLIKLDRLSDGYDTEMEMLHNRIAIVLNEMIENPIVKK</sequence>
<evidence type="ECO:0000313" key="1">
    <source>
        <dbReference type="EMBL" id="MDJ1486147.1"/>
    </source>
</evidence>
<reference evidence="1" key="1">
    <citation type="submission" date="2023-05" db="EMBL/GenBank/DDBJ databases">
        <authorList>
            <person name="Zhang X."/>
        </authorList>
    </citation>
    <scope>NUCLEOTIDE SEQUENCE</scope>
    <source>
        <strain evidence="1">YF14B1</strain>
    </source>
</reference>
<comment type="caution">
    <text evidence="1">The sequence shown here is derived from an EMBL/GenBank/DDBJ whole genome shotgun (WGS) entry which is preliminary data.</text>
</comment>
<gene>
    <name evidence="1" type="ORF">QNI16_37035</name>
</gene>
<name>A0AAE3QVD1_9BACT</name>
<protein>
    <submittedName>
        <fullName evidence="1">Uncharacterized protein</fullName>
    </submittedName>
</protein>
<organism evidence="1 2">
    <name type="scientific">Xanthocytophaga flava</name>
    <dbReference type="NCBI Taxonomy" id="3048013"/>
    <lineage>
        <taxon>Bacteria</taxon>
        <taxon>Pseudomonadati</taxon>
        <taxon>Bacteroidota</taxon>
        <taxon>Cytophagia</taxon>
        <taxon>Cytophagales</taxon>
        <taxon>Rhodocytophagaceae</taxon>
        <taxon>Xanthocytophaga</taxon>
    </lineage>
</organism>
<dbReference type="EMBL" id="JASJOS010000029">
    <property type="protein sequence ID" value="MDJ1486147.1"/>
    <property type="molecule type" value="Genomic_DNA"/>
</dbReference>
<evidence type="ECO:0000313" key="2">
    <source>
        <dbReference type="Proteomes" id="UP001241110"/>
    </source>
</evidence>